<dbReference type="SUPFAM" id="SSF53800">
    <property type="entry name" value="Chelatase"/>
    <property type="match status" value="1"/>
</dbReference>
<evidence type="ECO:0000256" key="2">
    <source>
        <dbReference type="ARBA" id="ARBA00023239"/>
    </source>
</evidence>
<evidence type="ECO:0000313" key="3">
    <source>
        <dbReference type="EMBL" id="HGG99652.1"/>
    </source>
</evidence>
<dbReference type="Pfam" id="PF01903">
    <property type="entry name" value="CbiX"/>
    <property type="match status" value="1"/>
</dbReference>
<dbReference type="AlphaFoldDB" id="A0A7C4AJL4"/>
<name>A0A7C4AJL4_9BACT</name>
<gene>
    <name evidence="3" type="ORF">ENV75_04290</name>
</gene>
<keyword evidence="1" id="KW-0479">Metal-binding</keyword>
<sequence>MERIIIVLHGSSKNDRNNLENFIKELAKKLKRKTEDIKYAYLQFGTPTLEDIVLQCIKENVKRMIIHPLFLSYGTHVSSNIPEIIEKLRKNYPDIDIVYTKPVGLHKKLADIVKERIEEINKF</sequence>
<dbReference type="InterPro" id="IPR002762">
    <property type="entry name" value="CbiX-like"/>
</dbReference>
<dbReference type="CDD" id="cd03416">
    <property type="entry name" value="CbiX_SirB_N"/>
    <property type="match status" value="1"/>
</dbReference>
<dbReference type="PANTHER" id="PTHR33542">
    <property type="entry name" value="SIROHYDROCHLORIN FERROCHELATASE, CHLOROPLASTIC"/>
    <property type="match status" value="1"/>
</dbReference>
<dbReference type="Gene3D" id="3.40.50.1400">
    <property type="match status" value="1"/>
</dbReference>
<dbReference type="EMBL" id="DTHO01000048">
    <property type="protein sequence ID" value="HGG99652.1"/>
    <property type="molecule type" value="Genomic_DNA"/>
</dbReference>
<dbReference type="InterPro" id="IPR050963">
    <property type="entry name" value="Sirohydro_Cobaltochel/CbiX"/>
</dbReference>
<evidence type="ECO:0008006" key="4">
    <source>
        <dbReference type="Google" id="ProtNLM"/>
    </source>
</evidence>
<protein>
    <recommendedName>
        <fullName evidence="4">Sirohydrochlorin cobaltochelatase</fullName>
    </recommendedName>
</protein>
<reference evidence="3" key="1">
    <citation type="journal article" date="2020" name="mSystems">
        <title>Genome- and Community-Level Interaction Insights into Carbon Utilization and Element Cycling Functions of Hydrothermarchaeota in Hydrothermal Sediment.</title>
        <authorList>
            <person name="Zhou Z."/>
            <person name="Liu Y."/>
            <person name="Xu W."/>
            <person name="Pan J."/>
            <person name="Luo Z.H."/>
            <person name="Li M."/>
        </authorList>
    </citation>
    <scope>NUCLEOTIDE SEQUENCE [LARGE SCALE GENOMIC DNA]</scope>
    <source>
        <strain evidence="3">SpSt-788</strain>
    </source>
</reference>
<accession>A0A7C4AJL4</accession>
<evidence type="ECO:0000256" key="1">
    <source>
        <dbReference type="ARBA" id="ARBA00022723"/>
    </source>
</evidence>
<dbReference type="GO" id="GO:0046872">
    <property type="term" value="F:metal ion binding"/>
    <property type="evidence" value="ECO:0007669"/>
    <property type="project" value="UniProtKB-KW"/>
</dbReference>
<dbReference type="PANTHER" id="PTHR33542:SF3">
    <property type="entry name" value="SIROHYDROCHLORIN FERROCHELATASE, CHLOROPLASTIC"/>
    <property type="match status" value="1"/>
</dbReference>
<comment type="caution">
    <text evidence="3">The sequence shown here is derived from an EMBL/GenBank/DDBJ whole genome shotgun (WGS) entry which is preliminary data.</text>
</comment>
<dbReference type="GO" id="GO:0016829">
    <property type="term" value="F:lyase activity"/>
    <property type="evidence" value="ECO:0007669"/>
    <property type="project" value="UniProtKB-KW"/>
</dbReference>
<keyword evidence="2" id="KW-0456">Lyase</keyword>
<proteinExistence type="predicted"/>
<organism evidence="3">
    <name type="scientific">Thermodesulfovibrio aggregans</name>
    <dbReference type="NCBI Taxonomy" id="86166"/>
    <lineage>
        <taxon>Bacteria</taxon>
        <taxon>Pseudomonadati</taxon>
        <taxon>Nitrospirota</taxon>
        <taxon>Thermodesulfovibrionia</taxon>
        <taxon>Thermodesulfovibrionales</taxon>
        <taxon>Thermodesulfovibrionaceae</taxon>
        <taxon>Thermodesulfovibrio</taxon>
    </lineage>
</organism>